<sequence length="285" mass="31104">MTGFRTRFAPSPTGFLHLGHVASACHARDMAGHDGTFLIRIEDIDPQRCLPAFTQALLDDLLWLGFESAEPVICQSAHLPYYRSMLDRLREQGLVYACTCSRAEMQVGAAGIAPDGSAVYGGHCRGRHGQIVPDQSHVWRLDMNAALKRLGCIPSWQEGAQCIEGRAQDFGDVVLGRRDNGVSYHLCVTCDDARQGITCVTRGADLYEATSVHRVLQELLGFVAPLYAHHRLICDETGRKLSKRDGAESLRALREKGMNAAAIIALARSSIARTPLNGRADYSGG</sequence>
<dbReference type="InterPro" id="IPR014729">
    <property type="entry name" value="Rossmann-like_a/b/a_fold"/>
</dbReference>
<reference evidence="9 10" key="2">
    <citation type="journal article" date="2014" name="PLoS ONE">
        <title>Evolution of mitochondria reconstructed from the energy metabolism of living bacteria.</title>
        <authorList>
            <person name="Degli Esposti M."/>
            <person name="Chouaia B."/>
            <person name="Comandatore F."/>
            <person name="Crotti E."/>
            <person name="Sassera D."/>
            <person name="Lievens P.M."/>
            <person name="Daffonchio D."/>
            <person name="Bandi C."/>
        </authorList>
    </citation>
    <scope>NUCLEOTIDE SEQUENCE [LARGE SCALE GENOMIC DNA]</scope>
    <source>
        <strain evidence="9 10">SF2.1</strain>
    </source>
</reference>
<evidence type="ECO:0000256" key="6">
    <source>
        <dbReference type="ARBA" id="ARBA00023146"/>
    </source>
</evidence>
<comment type="caution">
    <text evidence="9">The sequence shown here is derived from an EMBL/GenBank/DDBJ whole genome shotgun (WGS) entry which is preliminary data.</text>
</comment>
<evidence type="ECO:0000313" key="9">
    <source>
        <dbReference type="EMBL" id="CDG38189.1"/>
    </source>
</evidence>
<dbReference type="InterPro" id="IPR020058">
    <property type="entry name" value="Glu/Gln-tRNA-synth_Ib_cat-dom"/>
</dbReference>
<dbReference type="PROSITE" id="PS51257">
    <property type="entry name" value="PROKAR_LIPOPROTEIN"/>
    <property type="match status" value="1"/>
</dbReference>
<dbReference type="GO" id="GO:0006424">
    <property type="term" value="P:glutamyl-tRNA aminoacylation"/>
    <property type="evidence" value="ECO:0007669"/>
    <property type="project" value="TreeGrafter"/>
</dbReference>
<dbReference type="SUPFAM" id="SSF52374">
    <property type="entry name" value="Nucleotidylyl transferase"/>
    <property type="match status" value="1"/>
</dbReference>
<dbReference type="GO" id="GO:0004818">
    <property type="term" value="F:glutamate-tRNA ligase activity"/>
    <property type="evidence" value="ECO:0007669"/>
    <property type="project" value="TreeGrafter"/>
</dbReference>
<dbReference type="Gene3D" id="3.40.50.620">
    <property type="entry name" value="HUPs"/>
    <property type="match status" value="1"/>
</dbReference>
<evidence type="ECO:0000259" key="8">
    <source>
        <dbReference type="Pfam" id="PF00749"/>
    </source>
</evidence>
<evidence type="ECO:0000256" key="3">
    <source>
        <dbReference type="ARBA" id="ARBA00022741"/>
    </source>
</evidence>
<dbReference type="Proteomes" id="UP000027583">
    <property type="component" value="Unassembled WGS sequence"/>
</dbReference>
<dbReference type="EMBL" id="CBLX010000003">
    <property type="protein sequence ID" value="CDG38189.1"/>
    <property type="molecule type" value="Genomic_DNA"/>
</dbReference>
<dbReference type="PANTHER" id="PTHR43311:SF1">
    <property type="entry name" value="GLUTAMYL-Q TRNA(ASP) SYNTHETASE"/>
    <property type="match status" value="1"/>
</dbReference>
<dbReference type="PANTHER" id="PTHR43311">
    <property type="entry name" value="GLUTAMATE--TRNA LIGASE"/>
    <property type="match status" value="1"/>
</dbReference>
<dbReference type="Pfam" id="PF00749">
    <property type="entry name" value="tRNA-synt_1c"/>
    <property type="match status" value="1"/>
</dbReference>
<dbReference type="InterPro" id="IPR049940">
    <property type="entry name" value="GluQ/Sye"/>
</dbReference>
<evidence type="ECO:0000313" key="10">
    <source>
        <dbReference type="Proteomes" id="UP000027583"/>
    </source>
</evidence>
<evidence type="ECO:0000256" key="2">
    <source>
        <dbReference type="ARBA" id="ARBA00022723"/>
    </source>
</evidence>
<dbReference type="AlphaFoldDB" id="A0A060QAS7"/>
<keyword evidence="5 7" id="KW-0067">ATP-binding</keyword>
<reference evidence="9 10" key="1">
    <citation type="journal article" date="2014" name="Genome Biol. Evol.">
        <title>Acetic acid bacteria genomes reveal functional traits for adaptation to life in insect guts.</title>
        <authorList>
            <person name="Chouaia B."/>
            <person name="Gaiarsa S."/>
            <person name="Crotti E."/>
            <person name="Comandatore F."/>
            <person name="Degli Esposti M."/>
            <person name="Ricci I."/>
            <person name="Alma A."/>
            <person name="Favia G."/>
            <person name="Bandi C."/>
            <person name="Daffonchio D."/>
        </authorList>
    </citation>
    <scope>NUCLEOTIDE SEQUENCE [LARGE SCALE GENOMIC DNA]</scope>
    <source>
        <strain evidence="9 10">SF2.1</strain>
    </source>
</reference>
<dbReference type="InterPro" id="IPR000924">
    <property type="entry name" value="Glu/Gln-tRNA-synth"/>
</dbReference>
<evidence type="ECO:0000256" key="7">
    <source>
        <dbReference type="RuleBase" id="RU363037"/>
    </source>
</evidence>
<feature type="domain" description="Glutamyl/glutaminyl-tRNA synthetase class Ib catalytic" evidence="8">
    <location>
        <begin position="5"/>
        <end position="265"/>
    </location>
</feature>
<dbReference type="GO" id="GO:0005524">
    <property type="term" value="F:ATP binding"/>
    <property type="evidence" value="ECO:0007669"/>
    <property type="project" value="UniProtKB-KW"/>
</dbReference>
<dbReference type="PRINTS" id="PR00987">
    <property type="entry name" value="TRNASYNTHGLU"/>
</dbReference>
<keyword evidence="4" id="KW-0862">Zinc</keyword>
<dbReference type="RefSeq" id="WP_023978365.1">
    <property type="nucleotide sequence ID" value="NZ_CBLX010000003.1"/>
</dbReference>
<proteinExistence type="inferred from homology"/>
<gene>
    <name evidence="9" type="ORF">ASAP_0144</name>
</gene>
<comment type="similarity">
    <text evidence="7">Belongs to the class-I aminoacyl-tRNA synthetase family.</text>
</comment>
<keyword evidence="1 7" id="KW-0436">Ligase</keyword>
<keyword evidence="7" id="KW-0648">Protein biosynthesis</keyword>
<evidence type="ECO:0000256" key="4">
    <source>
        <dbReference type="ARBA" id="ARBA00022833"/>
    </source>
</evidence>
<dbReference type="InterPro" id="IPR001412">
    <property type="entry name" value="aa-tRNA-synth_I_CS"/>
</dbReference>
<accession>A0A060QAS7</accession>
<evidence type="ECO:0000256" key="5">
    <source>
        <dbReference type="ARBA" id="ARBA00022840"/>
    </source>
</evidence>
<dbReference type="GO" id="GO:0005829">
    <property type="term" value="C:cytosol"/>
    <property type="evidence" value="ECO:0007669"/>
    <property type="project" value="TreeGrafter"/>
</dbReference>
<keyword evidence="3 7" id="KW-0547">Nucleotide-binding</keyword>
<name>A0A060QAS7_9PROT</name>
<protein>
    <submittedName>
        <fullName evidence="9">Glutamyl-Q-tRNA synthetase</fullName>
    </submittedName>
</protein>
<dbReference type="eggNOG" id="COG0008">
    <property type="taxonomic scope" value="Bacteria"/>
</dbReference>
<dbReference type="PROSITE" id="PS00178">
    <property type="entry name" value="AA_TRNA_LIGASE_I"/>
    <property type="match status" value="1"/>
</dbReference>
<dbReference type="NCBIfam" id="NF004315">
    <property type="entry name" value="PRK05710.1-4"/>
    <property type="match status" value="1"/>
</dbReference>
<evidence type="ECO:0000256" key="1">
    <source>
        <dbReference type="ARBA" id="ARBA00022598"/>
    </source>
</evidence>
<organism evidence="9 10">
    <name type="scientific">Asaia bogorensis</name>
    <dbReference type="NCBI Taxonomy" id="91915"/>
    <lineage>
        <taxon>Bacteria</taxon>
        <taxon>Pseudomonadati</taxon>
        <taxon>Pseudomonadota</taxon>
        <taxon>Alphaproteobacteria</taxon>
        <taxon>Acetobacterales</taxon>
        <taxon>Acetobacteraceae</taxon>
        <taxon>Asaia</taxon>
    </lineage>
</organism>
<keyword evidence="2" id="KW-0479">Metal-binding</keyword>
<keyword evidence="6 7" id="KW-0030">Aminoacyl-tRNA synthetase</keyword>